<accession>A0A6A6VGS9</accession>
<reference evidence="2" key="1">
    <citation type="journal article" date="2020" name="Stud. Mycol.">
        <title>101 Dothideomycetes genomes: a test case for predicting lifestyles and emergence of pathogens.</title>
        <authorList>
            <person name="Haridas S."/>
            <person name="Albert R."/>
            <person name="Binder M."/>
            <person name="Bloem J."/>
            <person name="Labutti K."/>
            <person name="Salamov A."/>
            <person name="Andreopoulos B."/>
            <person name="Baker S."/>
            <person name="Barry K."/>
            <person name="Bills G."/>
            <person name="Bluhm B."/>
            <person name="Cannon C."/>
            <person name="Castanera R."/>
            <person name="Culley D."/>
            <person name="Daum C."/>
            <person name="Ezra D."/>
            <person name="Gonzalez J."/>
            <person name="Henrissat B."/>
            <person name="Kuo A."/>
            <person name="Liang C."/>
            <person name="Lipzen A."/>
            <person name="Lutzoni F."/>
            <person name="Magnuson J."/>
            <person name="Mondo S."/>
            <person name="Nolan M."/>
            <person name="Ohm R."/>
            <person name="Pangilinan J."/>
            <person name="Park H.-J."/>
            <person name="Ramirez L."/>
            <person name="Alfaro M."/>
            <person name="Sun H."/>
            <person name="Tritt A."/>
            <person name="Yoshinaga Y."/>
            <person name="Zwiers L.-H."/>
            <person name="Turgeon B."/>
            <person name="Goodwin S."/>
            <person name="Spatafora J."/>
            <person name="Crous P."/>
            <person name="Grigoriev I."/>
        </authorList>
    </citation>
    <scope>NUCLEOTIDE SEQUENCE</scope>
    <source>
        <strain evidence="2">CBS 119925</strain>
    </source>
</reference>
<proteinExistence type="predicted"/>
<evidence type="ECO:0000313" key="3">
    <source>
        <dbReference type="Proteomes" id="UP000799440"/>
    </source>
</evidence>
<gene>
    <name evidence="2" type="ORF">M011DRAFT_344100</name>
</gene>
<dbReference type="EMBL" id="MU006569">
    <property type="protein sequence ID" value="KAF2748307.1"/>
    <property type="molecule type" value="Genomic_DNA"/>
</dbReference>
<evidence type="ECO:0000313" key="2">
    <source>
        <dbReference type="EMBL" id="KAF2748307.1"/>
    </source>
</evidence>
<keyword evidence="3" id="KW-1185">Reference proteome</keyword>
<sequence>MVGYATPKTALAQPLTKPSSPHRTRPLLPPHSPNSQTHTHRRDSAKPTNPRIAQPTTSDSEMWFGTVLAPQSLASDGSHTLGIRLRYI</sequence>
<dbReference type="Proteomes" id="UP000799440">
    <property type="component" value="Unassembled WGS sequence"/>
</dbReference>
<feature type="region of interest" description="Disordered" evidence="1">
    <location>
        <begin position="1"/>
        <end position="61"/>
    </location>
</feature>
<protein>
    <submittedName>
        <fullName evidence="2">Uncharacterized protein</fullName>
    </submittedName>
</protein>
<evidence type="ECO:0000256" key="1">
    <source>
        <dbReference type="SAM" id="MobiDB-lite"/>
    </source>
</evidence>
<dbReference type="AlphaFoldDB" id="A0A6A6VGS9"/>
<name>A0A6A6VGS9_9PLEO</name>
<organism evidence="2 3">
    <name type="scientific">Sporormia fimetaria CBS 119925</name>
    <dbReference type="NCBI Taxonomy" id="1340428"/>
    <lineage>
        <taxon>Eukaryota</taxon>
        <taxon>Fungi</taxon>
        <taxon>Dikarya</taxon>
        <taxon>Ascomycota</taxon>
        <taxon>Pezizomycotina</taxon>
        <taxon>Dothideomycetes</taxon>
        <taxon>Pleosporomycetidae</taxon>
        <taxon>Pleosporales</taxon>
        <taxon>Sporormiaceae</taxon>
        <taxon>Sporormia</taxon>
    </lineage>
</organism>